<feature type="transmembrane region" description="Helical" evidence="10">
    <location>
        <begin position="73"/>
        <end position="98"/>
    </location>
</feature>
<accession>A0AAU9Y082</accession>
<evidence type="ECO:0000256" key="2">
    <source>
        <dbReference type="ARBA" id="ARBA00022475"/>
    </source>
</evidence>
<dbReference type="InterPro" id="IPR017452">
    <property type="entry name" value="GPCR_Rhodpsn_7TM"/>
</dbReference>
<dbReference type="GO" id="GO:0005886">
    <property type="term" value="C:plasma membrane"/>
    <property type="evidence" value="ECO:0007669"/>
    <property type="project" value="UniProtKB-SubCell"/>
</dbReference>
<organism evidence="12 13">
    <name type="scientific">Pocillopora meandrina</name>
    <dbReference type="NCBI Taxonomy" id="46732"/>
    <lineage>
        <taxon>Eukaryota</taxon>
        <taxon>Metazoa</taxon>
        <taxon>Cnidaria</taxon>
        <taxon>Anthozoa</taxon>
        <taxon>Hexacorallia</taxon>
        <taxon>Scleractinia</taxon>
        <taxon>Astrocoeniina</taxon>
        <taxon>Pocilloporidae</taxon>
        <taxon>Pocillopora</taxon>
    </lineage>
</organism>
<evidence type="ECO:0000313" key="13">
    <source>
        <dbReference type="Proteomes" id="UP001159428"/>
    </source>
</evidence>
<feature type="transmembrane region" description="Helical" evidence="10">
    <location>
        <begin position="118"/>
        <end position="139"/>
    </location>
</feature>
<keyword evidence="3 9" id="KW-0812">Transmembrane</keyword>
<feature type="domain" description="G-protein coupled receptors family 1 profile" evidence="11">
    <location>
        <begin position="53"/>
        <end position="297"/>
    </location>
</feature>
<dbReference type="InterPro" id="IPR000276">
    <property type="entry name" value="GPCR_Rhodpsn"/>
</dbReference>
<feature type="transmembrane region" description="Helical" evidence="10">
    <location>
        <begin position="273"/>
        <end position="292"/>
    </location>
</feature>
<feature type="transmembrane region" description="Helical" evidence="10">
    <location>
        <begin position="186"/>
        <end position="209"/>
    </location>
</feature>
<name>A0AAU9Y082_9CNID</name>
<protein>
    <recommendedName>
        <fullName evidence="11">G-protein coupled receptors family 1 profile domain-containing protein</fullName>
    </recommendedName>
</protein>
<dbReference type="Pfam" id="PF00001">
    <property type="entry name" value="7tm_1"/>
    <property type="match status" value="2"/>
</dbReference>
<evidence type="ECO:0000256" key="6">
    <source>
        <dbReference type="ARBA" id="ARBA00023136"/>
    </source>
</evidence>
<dbReference type="PROSITE" id="PS00237">
    <property type="entry name" value="G_PROTEIN_RECEP_F1_1"/>
    <property type="match status" value="1"/>
</dbReference>
<feature type="transmembrane region" description="Helical" evidence="10">
    <location>
        <begin position="160"/>
        <end position="180"/>
    </location>
</feature>
<evidence type="ECO:0000256" key="8">
    <source>
        <dbReference type="ARBA" id="ARBA00023224"/>
    </source>
</evidence>
<evidence type="ECO:0000256" key="9">
    <source>
        <dbReference type="RuleBase" id="RU000688"/>
    </source>
</evidence>
<dbReference type="InterPro" id="IPR050569">
    <property type="entry name" value="TAAR"/>
</dbReference>
<dbReference type="PANTHER" id="PTHR24249">
    <property type="entry name" value="HISTAMINE RECEPTOR-RELATED G-PROTEIN COUPLED RECEPTOR"/>
    <property type="match status" value="1"/>
</dbReference>
<dbReference type="SUPFAM" id="SSF81321">
    <property type="entry name" value="Family A G protein-coupled receptor-like"/>
    <property type="match status" value="1"/>
</dbReference>
<dbReference type="AlphaFoldDB" id="A0AAU9Y082"/>
<evidence type="ECO:0000256" key="1">
    <source>
        <dbReference type="ARBA" id="ARBA00004651"/>
    </source>
</evidence>
<keyword evidence="5 9" id="KW-0297">G-protein coupled receptor</keyword>
<gene>
    <name evidence="12" type="ORF">PMEA_00033943</name>
</gene>
<evidence type="ECO:0000259" key="11">
    <source>
        <dbReference type="PROSITE" id="PS50262"/>
    </source>
</evidence>
<evidence type="ECO:0000256" key="4">
    <source>
        <dbReference type="ARBA" id="ARBA00022989"/>
    </source>
</evidence>
<dbReference type="CDD" id="cd00637">
    <property type="entry name" value="7tm_classA_rhodopsin-like"/>
    <property type="match status" value="1"/>
</dbReference>
<keyword evidence="8 9" id="KW-0807">Transducer</keyword>
<comment type="subcellular location">
    <subcellularLocation>
        <location evidence="1">Cell membrane</location>
        <topology evidence="1">Multi-pass membrane protein</topology>
    </subcellularLocation>
</comment>
<dbReference type="PRINTS" id="PR00237">
    <property type="entry name" value="GPCRRHODOPSN"/>
</dbReference>
<keyword evidence="6 10" id="KW-0472">Membrane</keyword>
<dbReference type="GO" id="GO:0004930">
    <property type="term" value="F:G protein-coupled receptor activity"/>
    <property type="evidence" value="ECO:0007669"/>
    <property type="project" value="UniProtKB-KW"/>
</dbReference>
<keyword evidence="13" id="KW-1185">Reference proteome</keyword>
<keyword evidence="7 9" id="KW-0675">Receptor</keyword>
<dbReference type="PROSITE" id="PS50262">
    <property type="entry name" value="G_PROTEIN_RECEP_F1_2"/>
    <property type="match status" value="1"/>
</dbReference>
<evidence type="ECO:0000256" key="5">
    <source>
        <dbReference type="ARBA" id="ARBA00023040"/>
    </source>
</evidence>
<comment type="caution">
    <text evidence="12">The sequence shown here is derived from an EMBL/GenBank/DDBJ whole genome shotgun (WGS) entry which is preliminary data.</text>
</comment>
<evidence type="ECO:0000256" key="3">
    <source>
        <dbReference type="ARBA" id="ARBA00022692"/>
    </source>
</evidence>
<evidence type="ECO:0000256" key="10">
    <source>
        <dbReference type="SAM" id="Phobius"/>
    </source>
</evidence>
<dbReference type="EMBL" id="CALNXJ010000081">
    <property type="protein sequence ID" value="CAH3161814.1"/>
    <property type="molecule type" value="Genomic_DNA"/>
</dbReference>
<keyword evidence="2" id="KW-1003">Cell membrane</keyword>
<keyword evidence="4 10" id="KW-1133">Transmembrane helix</keyword>
<comment type="similarity">
    <text evidence="9">Belongs to the G-protein coupled receptor 1 family.</text>
</comment>
<feature type="transmembrane region" description="Helical" evidence="10">
    <location>
        <begin position="40"/>
        <end position="61"/>
    </location>
</feature>
<feature type="transmembrane region" description="Helical" evidence="10">
    <location>
        <begin position="237"/>
        <end position="261"/>
    </location>
</feature>
<evidence type="ECO:0000256" key="7">
    <source>
        <dbReference type="ARBA" id="ARBA00023170"/>
    </source>
</evidence>
<dbReference type="Proteomes" id="UP001159428">
    <property type="component" value="Unassembled WGS sequence"/>
</dbReference>
<sequence length="327" mass="36424">MNSTLKPHESMNAKCIGFLFIGNVPKQISAIPYAILVVNVLILVLTFPFTAVLNTLVMFAVRKKAQLRTVSNVALACLSATDAMVGIFVQPMCVYIEISSLLKRELPGKIGSCSTQIVAKYSINFFCASSLVHIALMTAERYMAIKHTYNHSKVFTITRVLMASTAAWIITATAHILLYIDQSVFNLITSAFVGAILVFIIFSTVMVYLESRRHAKQIAEQQVSLEAREKFLKEKKALKVSTTIVFILIICYLPIMTLRVINFAFGVDKISSISIHLIFVSSVSLALMNSFLNPLIYSVRLRQFRVAIIEIILKKNYTGAEDPGCQH</sequence>
<reference evidence="12 13" key="1">
    <citation type="submission" date="2022-05" db="EMBL/GenBank/DDBJ databases">
        <authorList>
            <consortium name="Genoscope - CEA"/>
            <person name="William W."/>
        </authorList>
    </citation>
    <scope>NUCLEOTIDE SEQUENCE [LARGE SCALE GENOMIC DNA]</scope>
</reference>
<proteinExistence type="inferred from homology"/>
<dbReference type="Gene3D" id="1.20.1070.10">
    <property type="entry name" value="Rhodopsin 7-helix transmembrane proteins"/>
    <property type="match status" value="1"/>
</dbReference>
<evidence type="ECO:0000313" key="12">
    <source>
        <dbReference type="EMBL" id="CAH3161814.1"/>
    </source>
</evidence>